<dbReference type="InterPro" id="IPR013103">
    <property type="entry name" value="RVT_2"/>
</dbReference>
<keyword evidence="3" id="KW-1185">Reference proteome</keyword>
<dbReference type="SUPFAM" id="SSF56672">
    <property type="entry name" value="DNA/RNA polymerases"/>
    <property type="match status" value="1"/>
</dbReference>
<dbReference type="Proteomes" id="UP000765509">
    <property type="component" value="Unassembled WGS sequence"/>
</dbReference>
<gene>
    <name evidence="2" type="ORF">O181_068811</name>
</gene>
<dbReference type="InterPro" id="IPR043502">
    <property type="entry name" value="DNA/RNA_pol_sf"/>
</dbReference>
<accession>A0A9Q3EVJ3</accession>
<dbReference type="OrthoDB" id="3054497at2759"/>
<name>A0A9Q3EVJ3_9BASI</name>
<proteinExistence type="predicted"/>
<organism evidence="2 3">
    <name type="scientific">Austropuccinia psidii MF-1</name>
    <dbReference type="NCBI Taxonomy" id="1389203"/>
    <lineage>
        <taxon>Eukaryota</taxon>
        <taxon>Fungi</taxon>
        <taxon>Dikarya</taxon>
        <taxon>Basidiomycota</taxon>
        <taxon>Pucciniomycotina</taxon>
        <taxon>Pucciniomycetes</taxon>
        <taxon>Pucciniales</taxon>
        <taxon>Sphaerophragmiaceae</taxon>
        <taxon>Austropuccinia</taxon>
    </lineage>
</organism>
<feature type="domain" description="Reverse transcriptase Ty1/copia-type" evidence="1">
    <location>
        <begin position="7"/>
        <end position="120"/>
    </location>
</feature>
<dbReference type="EMBL" id="AVOT02034865">
    <property type="protein sequence ID" value="MBW0529096.1"/>
    <property type="molecule type" value="Genomic_DNA"/>
</dbReference>
<dbReference type="AlphaFoldDB" id="A0A9Q3EVJ3"/>
<protein>
    <recommendedName>
        <fullName evidence="1">Reverse transcriptase Ty1/copia-type domain-containing protein</fullName>
    </recommendedName>
</protein>
<reference evidence="2" key="1">
    <citation type="submission" date="2021-03" db="EMBL/GenBank/DDBJ databases">
        <title>Draft genome sequence of rust myrtle Austropuccinia psidii MF-1, a brazilian biotype.</title>
        <authorList>
            <person name="Quecine M.C."/>
            <person name="Pachon D.M.R."/>
            <person name="Bonatelli M.L."/>
            <person name="Correr F.H."/>
            <person name="Franceschini L.M."/>
            <person name="Leite T.F."/>
            <person name="Margarido G.R.A."/>
            <person name="Almeida C.A."/>
            <person name="Ferrarezi J.A."/>
            <person name="Labate C.A."/>
        </authorList>
    </citation>
    <scope>NUCLEOTIDE SEQUENCE</scope>
    <source>
        <strain evidence="2">MF-1</strain>
    </source>
</reference>
<evidence type="ECO:0000313" key="2">
    <source>
        <dbReference type="EMBL" id="MBW0529096.1"/>
    </source>
</evidence>
<dbReference type="Pfam" id="PF07727">
    <property type="entry name" value="RVT_2"/>
    <property type="match status" value="1"/>
</dbReference>
<evidence type="ECO:0000259" key="1">
    <source>
        <dbReference type="Pfam" id="PF07727"/>
    </source>
</evidence>
<sequence>MPTFTTLQSIFAIASAYRWRVTAFDVTTAYLHSNIDDDIYVKAPPGVAVSPGMVFKLDKALYGLKQAGRCWWLHIKTILQDVGFWANNEDQSTYVCRWDGHMEILWIHVDYGVMATSNNVLWRALKE</sequence>
<evidence type="ECO:0000313" key="3">
    <source>
        <dbReference type="Proteomes" id="UP000765509"/>
    </source>
</evidence>
<comment type="caution">
    <text evidence="2">The sequence shown here is derived from an EMBL/GenBank/DDBJ whole genome shotgun (WGS) entry which is preliminary data.</text>
</comment>